<dbReference type="PANTHER" id="PTHR47135:SF4">
    <property type="match status" value="1"/>
</dbReference>
<keyword evidence="5" id="KW-1185">Reference proteome</keyword>
<name>A0A672RSD1_SINGR</name>
<dbReference type="InterPro" id="IPR013783">
    <property type="entry name" value="Ig-like_fold"/>
</dbReference>
<reference evidence="4" key="1">
    <citation type="submission" date="2025-08" db="UniProtKB">
        <authorList>
            <consortium name="Ensembl"/>
        </authorList>
    </citation>
    <scope>IDENTIFICATION</scope>
</reference>
<evidence type="ECO:0000313" key="5">
    <source>
        <dbReference type="Proteomes" id="UP000472262"/>
    </source>
</evidence>
<organism evidence="4 5">
    <name type="scientific">Sinocyclocheilus grahami</name>
    <name type="common">Dianchi golden-line fish</name>
    <name type="synonym">Barbus grahami</name>
    <dbReference type="NCBI Taxonomy" id="75366"/>
    <lineage>
        <taxon>Eukaryota</taxon>
        <taxon>Metazoa</taxon>
        <taxon>Chordata</taxon>
        <taxon>Craniata</taxon>
        <taxon>Vertebrata</taxon>
        <taxon>Euteleostomi</taxon>
        <taxon>Actinopterygii</taxon>
        <taxon>Neopterygii</taxon>
        <taxon>Teleostei</taxon>
        <taxon>Ostariophysi</taxon>
        <taxon>Cypriniformes</taxon>
        <taxon>Cyprinidae</taxon>
        <taxon>Cyprininae</taxon>
        <taxon>Sinocyclocheilus</taxon>
    </lineage>
</organism>
<evidence type="ECO:0008006" key="6">
    <source>
        <dbReference type="Google" id="ProtNLM"/>
    </source>
</evidence>
<dbReference type="CDD" id="cd00063">
    <property type="entry name" value="FN3"/>
    <property type="match status" value="1"/>
</dbReference>
<accession>A0A672RSD1</accession>
<dbReference type="AlphaFoldDB" id="A0A672RSD1"/>
<feature type="domain" description="Fibronectin type-III" evidence="3">
    <location>
        <begin position="293"/>
        <end position="379"/>
    </location>
</feature>
<dbReference type="Gene3D" id="2.60.40.10">
    <property type="entry name" value="Immunoglobulins"/>
    <property type="match status" value="4"/>
</dbReference>
<dbReference type="PROSITE" id="PS50853">
    <property type="entry name" value="FN3"/>
    <property type="match status" value="2"/>
</dbReference>
<evidence type="ECO:0000313" key="4">
    <source>
        <dbReference type="Ensembl" id="ENSSGRP00000092314.1"/>
    </source>
</evidence>
<evidence type="ECO:0000259" key="3">
    <source>
        <dbReference type="PROSITE" id="PS50853"/>
    </source>
</evidence>
<evidence type="ECO:0000256" key="1">
    <source>
        <dbReference type="ARBA" id="ARBA00023319"/>
    </source>
</evidence>
<protein>
    <recommendedName>
        <fullName evidence="6">Fibronectin type III domain containing 7, related sequence 4</fullName>
    </recommendedName>
</protein>
<sequence length="479" mass="49989">MNYSLAVSATDGTCNTAPSQPVVLSTVPCKLQNVSAQLNCDTNSAVVSWELSDNVTRHTVQAIGSDGHRIDCTSSDHSCTLAGMRCGQSYNITVTALDGACDNSNTNLMLTSAPCAPSNVQTSLHCNISGGVVSVSWVQANGAEFYMAVAVSNDGHSYSCNTTTASCDLQELQCGQIYNVSVYSLAHGCGGVKSTMSQVQTAPCPPQNVSAIVQCDSESVLVSWNPAVDASLFIVELESESTGAISSCNSTNTQCSITHLPCGERFNLSVVALRGGCQSQPSSDLSIASAPCIPQGVNGTVDCVTNSAWVSWDVVNAAESYTVLAVGEDGHNSTCSSSNSTCNVPDLGCGRSFTFHVTASNAACVSPPSSSFQLETAPCALSSIVVVAECHSSVIMVQWQKARGGNSLYFATAEDQDLSILSCNSSASSCNLTNVHCDKEYTIIVAASANKCSSLRSPPYKIRTGTIIKIMPFPSRIDV</sequence>
<dbReference type="PANTHER" id="PTHR47135">
    <property type="entry name" value="FIBRONECTIN TYPE III DOMAIN-CONTAINING PROTEIN 7"/>
    <property type="match status" value="1"/>
</dbReference>
<dbReference type="InterPro" id="IPR036116">
    <property type="entry name" value="FN3_sf"/>
</dbReference>
<dbReference type="InParanoid" id="A0A672RSD1"/>
<evidence type="ECO:0000259" key="2">
    <source>
        <dbReference type="PROSITE" id="PS50835"/>
    </source>
</evidence>
<dbReference type="Pfam" id="PF00041">
    <property type="entry name" value="fn3"/>
    <property type="match status" value="2"/>
</dbReference>
<feature type="domain" description="Fibronectin type-III" evidence="3">
    <location>
        <begin position="205"/>
        <end position="292"/>
    </location>
</feature>
<dbReference type="InterPro" id="IPR007110">
    <property type="entry name" value="Ig-like_dom"/>
</dbReference>
<feature type="domain" description="Ig-like" evidence="2">
    <location>
        <begin position="118"/>
        <end position="170"/>
    </location>
</feature>
<dbReference type="InterPro" id="IPR003961">
    <property type="entry name" value="FN3_dom"/>
</dbReference>
<keyword evidence="1" id="KW-0393">Immunoglobulin domain</keyword>
<proteinExistence type="predicted"/>
<reference evidence="4" key="2">
    <citation type="submission" date="2025-09" db="UniProtKB">
        <authorList>
            <consortium name="Ensembl"/>
        </authorList>
    </citation>
    <scope>IDENTIFICATION</scope>
</reference>
<dbReference type="SUPFAM" id="SSF49265">
    <property type="entry name" value="Fibronectin type III"/>
    <property type="match status" value="3"/>
</dbReference>
<dbReference type="Proteomes" id="UP000472262">
    <property type="component" value="Unassembled WGS sequence"/>
</dbReference>
<dbReference type="SMART" id="SM00060">
    <property type="entry name" value="FN3"/>
    <property type="match status" value="5"/>
</dbReference>
<dbReference type="Ensembl" id="ENSSGRT00000098253.1">
    <property type="protein sequence ID" value="ENSSGRP00000092314.1"/>
    <property type="gene ID" value="ENSSGRG00000046249.1"/>
</dbReference>
<dbReference type="PROSITE" id="PS50835">
    <property type="entry name" value="IG_LIKE"/>
    <property type="match status" value="1"/>
</dbReference>